<dbReference type="GO" id="GO:0051301">
    <property type="term" value="P:cell division"/>
    <property type="evidence" value="ECO:0007669"/>
    <property type="project" value="UniProtKB-KW"/>
</dbReference>
<feature type="region of interest" description="Disordered" evidence="1">
    <location>
        <begin position="40"/>
        <end position="71"/>
    </location>
</feature>
<dbReference type="Gene3D" id="3.30.1330.30">
    <property type="match status" value="1"/>
</dbReference>
<reference evidence="3" key="1">
    <citation type="submission" date="2013-10" db="EMBL/GenBank/DDBJ databases">
        <title>Genomic analysis of the causative agents of coccidiosis in chickens.</title>
        <authorList>
            <person name="Reid A.J."/>
            <person name="Blake D."/>
            <person name="Billington K."/>
            <person name="Browne H."/>
            <person name="Dunn M."/>
            <person name="Hung S."/>
            <person name="Kawahara F."/>
            <person name="Miranda-Saavedra D."/>
            <person name="Mourier T."/>
            <person name="Nagra H."/>
            <person name="Otto T.D."/>
            <person name="Rawlings N."/>
            <person name="Sanchez A."/>
            <person name="Sanders M."/>
            <person name="Subramaniam C."/>
            <person name="Tay Y."/>
            <person name="Dear P."/>
            <person name="Doerig C."/>
            <person name="Gruber A."/>
            <person name="Parkinson J."/>
            <person name="Shirley M."/>
            <person name="Wan K.L."/>
            <person name="Berriman M."/>
            <person name="Tomley F."/>
            <person name="Pain A."/>
        </authorList>
    </citation>
    <scope>NUCLEOTIDE SEQUENCE [LARGE SCALE GENOMIC DNA]</scope>
    <source>
        <strain evidence="3">Houghton</strain>
    </source>
</reference>
<name>U6JNQ6_9EIME</name>
<proteinExistence type="predicted"/>
<gene>
    <name evidence="3" type="ORF">EMH_0099870</name>
</gene>
<dbReference type="GeneID" id="25383856"/>
<dbReference type="SUPFAM" id="SSF55315">
    <property type="entry name" value="L30e-like"/>
    <property type="match status" value="1"/>
</dbReference>
<keyword evidence="4" id="KW-1185">Reference proteome</keyword>
<dbReference type="VEuPathDB" id="ToxoDB:EMH_0099870"/>
<dbReference type="Proteomes" id="UP000030744">
    <property type="component" value="Unassembled WGS sequence"/>
</dbReference>
<protein>
    <submittedName>
        <fullName evidence="3">Cell division protein pelota, putative</fullName>
    </submittedName>
</protein>
<dbReference type="InterPro" id="IPR029064">
    <property type="entry name" value="Ribosomal_eL30-like_sf"/>
</dbReference>
<accession>U6JNQ6</accession>
<dbReference type="InterPro" id="IPR005142">
    <property type="entry name" value="eRF1_3"/>
</dbReference>
<keyword evidence="3" id="KW-0132">Cell division</keyword>
<dbReference type="AlphaFoldDB" id="U6JNQ6"/>
<organism evidence="3 4">
    <name type="scientific">Eimeria mitis</name>
    <dbReference type="NCBI Taxonomy" id="44415"/>
    <lineage>
        <taxon>Eukaryota</taxon>
        <taxon>Sar</taxon>
        <taxon>Alveolata</taxon>
        <taxon>Apicomplexa</taxon>
        <taxon>Conoidasida</taxon>
        <taxon>Coccidia</taxon>
        <taxon>Eucoccidiorida</taxon>
        <taxon>Eimeriorina</taxon>
        <taxon>Eimeriidae</taxon>
        <taxon>Eimeria</taxon>
    </lineage>
</organism>
<dbReference type="EMBL" id="HG678956">
    <property type="protein sequence ID" value="CDJ27134.1"/>
    <property type="molecule type" value="Genomic_DNA"/>
</dbReference>
<keyword evidence="3" id="KW-0131">Cell cycle</keyword>
<evidence type="ECO:0000256" key="1">
    <source>
        <dbReference type="SAM" id="MobiDB-lite"/>
    </source>
</evidence>
<feature type="domain" description="eRF1" evidence="2">
    <location>
        <begin position="2"/>
        <end position="38"/>
    </location>
</feature>
<dbReference type="Pfam" id="PF03465">
    <property type="entry name" value="eRF1_3"/>
    <property type="match status" value="1"/>
</dbReference>
<dbReference type="RefSeq" id="XP_013349712.1">
    <property type="nucleotide sequence ID" value="XM_013494258.1"/>
</dbReference>
<dbReference type="OrthoDB" id="10249111at2759"/>
<evidence type="ECO:0000259" key="2">
    <source>
        <dbReference type="Pfam" id="PF03465"/>
    </source>
</evidence>
<evidence type="ECO:0000313" key="4">
    <source>
        <dbReference type="Proteomes" id="UP000030744"/>
    </source>
</evidence>
<feature type="compositionally biased region" description="Low complexity" evidence="1">
    <location>
        <begin position="49"/>
        <end position="61"/>
    </location>
</feature>
<sequence length="71" mass="7523">MQTAAHKGAETLTFSDQHPTGEQLALLGGVAAILRFPVMEEEEEEQQQEDAAAAAAAAAAEAAEEKREMLL</sequence>
<reference evidence="3" key="2">
    <citation type="submission" date="2013-10" db="EMBL/GenBank/DDBJ databases">
        <authorList>
            <person name="Aslett M."/>
        </authorList>
    </citation>
    <scope>NUCLEOTIDE SEQUENCE [LARGE SCALE GENOMIC DNA]</scope>
    <source>
        <strain evidence="3">Houghton</strain>
    </source>
</reference>
<evidence type="ECO:0000313" key="3">
    <source>
        <dbReference type="EMBL" id="CDJ27134.1"/>
    </source>
</evidence>